<comment type="caution">
    <text evidence="1">The sequence shown here is derived from an EMBL/GenBank/DDBJ whole genome shotgun (WGS) entry which is preliminary data.</text>
</comment>
<dbReference type="Gene3D" id="1.10.580.10">
    <property type="entry name" value="Citrate Synthase, domain 1"/>
    <property type="match status" value="2"/>
</dbReference>
<proteinExistence type="predicted"/>
<dbReference type="AlphaFoldDB" id="X1QR02"/>
<dbReference type="InterPro" id="IPR002020">
    <property type="entry name" value="Citrate_synthase"/>
</dbReference>
<dbReference type="Pfam" id="PF00285">
    <property type="entry name" value="Citrate_synt"/>
    <property type="match status" value="1"/>
</dbReference>
<feature type="non-terminal residue" evidence="1">
    <location>
        <position position="1"/>
    </location>
</feature>
<dbReference type="InterPro" id="IPR016142">
    <property type="entry name" value="Citrate_synth-like_lrg_a-sub"/>
</dbReference>
<organism evidence="1">
    <name type="scientific">marine sediment metagenome</name>
    <dbReference type="NCBI Taxonomy" id="412755"/>
    <lineage>
        <taxon>unclassified sequences</taxon>
        <taxon>metagenomes</taxon>
        <taxon>ecological metagenomes</taxon>
    </lineage>
</organism>
<accession>X1QR02</accession>
<sequence>FHWQSAISYKTRDKIIVRGYDVNELTGNITFAEVLHLVWKGELPEKNVAKMVDALLVCFAEHAFSPSSASGRMVMSGSGYIMPGLAGGILSIGYTHVDAHEAAQTWITAVKLMKQKGWTLDQTADYLAKGIRSKEKDDAFVRLFGERTVIPGWHHPQHIRDLRSPRLIELAERLGVAGDHVKFVVALENAIEQYWGRKLYMNVSGAITAILVDMG</sequence>
<gene>
    <name evidence="1" type="ORF">S06H3_58256</name>
</gene>
<dbReference type="InterPro" id="IPR036969">
    <property type="entry name" value="Citrate_synthase_sf"/>
</dbReference>
<reference evidence="1" key="1">
    <citation type="journal article" date="2014" name="Front. Microbiol.">
        <title>High frequency of phylogenetically diverse reductive dehalogenase-homologous genes in deep subseafloor sedimentary metagenomes.</title>
        <authorList>
            <person name="Kawai M."/>
            <person name="Futagami T."/>
            <person name="Toyoda A."/>
            <person name="Takaki Y."/>
            <person name="Nishi S."/>
            <person name="Hori S."/>
            <person name="Arai W."/>
            <person name="Tsubouchi T."/>
            <person name="Morono Y."/>
            <person name="Uchiyama I."/>
            <person name="Ito T."/>
            <person name="Fujiyama A."/>
            <person name="Inagaki F."/>
            <person name="Takami H."/>
        </authorList>
    </citation>
    <scope>NUCLEOTIDE SEQUENCE</scope>
    <source>
        <strain evidence="1">Expedition CK06-06</strain>
    </source>
</reference>
<evidence type="ECO:0000313" key="1">
    <source>
        <dbReference type="EMBL" id="GAI53390.1"/>
    </source>
</evidence>
<feature type="non-terminal residue" evidence="1">
    <location>
        <position position="215"/>
    </location>
</feature>
<protein>
    <submittedName>
        <fullName evidence="1">Uncharacterized protein</fullName>
    </submittedName>
</protein>
<name>X1QR02_9ZZZZ</name>
<dbReference type="SUPFAM" id="SSF48256">
    <property type="entry name" value="Citrate synthase"/>
    <property type="match status" value="1"/>
</dbReference>
<dbReference type="EMBL" id="BARV01037693">
    <property type="protein sequence ID" value="GAI53390.1"/>
    <property type="molecule type" value="Genomic_DNA"/>
</dbReference>
<dbReference type="GO" id="GO:0046912">
    <property type="term" value="F:acyltransferase activity, acyl groups converted into alkyl on transfer"/>
    <property type="evidence" value="ECO:0007669"/>
    <property type="project" value="InterPro"/>
</dbReference>